<reference evidence="2" key="1">
    <citation type="journal article" date="2021" name="Int. J. Syst. Evol. Microbiol.">
        <title>Actinocatenispora comari sp. nov., an endophytic actinomycete isolated from aerial parts of Comarum salesowianum.</title>
        <authorList>
            <person name="Oyunbileg N."/>
            <person name="Iizaka Y."/>
            <person name="Hamada M."/>
            <person name="Davaapurev B.O."/>
            <person name="Fukumoto A."/>
            <person name="Tsetseg B."/>
            <person name="Kato F."/>
            <person name="Tamura T."/>
            <person name="Batkhuu J."/>
            <person name="Anzai Y."/>
        </authorList>
    </citation>
    <scope>NUCLEOTIDE SEQUENCE [LARGE SCALE GENOMIC DNA]</scope>
    <source>
        <strain evidence="2">NUM-2625</strain>
    </source>
</reference>
<accession>A0A8J4ABJ3</accession>
<keyword evidence="2" id="KW-1185">Reference proteome</keyword>
<dbReference type="AlphaFoldDB" id="A0A8J4ABJ3"/>
<comment type="caution">
    <text evidence="1">The sequence shown here is derived from an EMBL/GenBank/DDBJ whole genome shotgun (WGS) entry which is preliminary data.</text>
</comment>
<proteinExistence type="predicted"/>
<dbReference type="Proteomes" id="UP000614996">
    <property type="component" value="Unassembled WGS sequence"/>
</dbReference>
<dbReference type="EMBL" id="BOPO01000027">
    <property type="protein sequence ID" value="GIL26667.1"/>
    <property type="molecule type" value="Genomic_DNA"/>
</dbReference>
<evidence type="ECO:0000313" key="1">
    <source>
        <dbReference type="EMBL" id="GIL26667.1"/>
    </source>
</evidence>
<protein>
    <submittedName>
        <fullName evidence="1">Uncharacterized protein</fullName>
    </submittedName>
</protein>
<name>A0A8J4ABJ3_9ACTN</name>
<organism evidence="1 2">
    <name type="scientific">Actinocatenispora comari</name>
    <dbReference type="NCBI Taxonomy" id="2807577"/>
    <lineage>
        <taxon>Bacteria</taxon>
        <taxon>Bacillati</taxon>
        <taxon>Actinomycetota</taxon>
        <taxon>Actinomycetes</taxon>
        <taxon>Micromonosporales</taxon>
        <taxon>Micromonosporaceae</taxon>
        <taxon>Actinocatenispora</taxon>
    </lineage>
</organism>
<sequence length="178" mass="20135">MDDDAQPCELPVEATSPDGQIIGRMRNRETITVAFQPYTYHHYTDGELARQLRQLARLLSVTFRREFDSYLEETLGGPRTTTDSADSAEYQRRLAAITAVGQSPDGFVRLRSTALLDWEVEVATGTIARLPETAFLDNVHAAVQDLMRRHRMQVLALQDELFGLGLPFKLNTAQKVRR</sequence>
<dbReference type="RefSeq" id="WP_207124459.1">
    <property type="nucleotide sequence ID" value="NZ_BOPO01000027.1"/>
</dbReference>
<gene>
    <name evidence="1" type="ORF">NUM_19210</name>
</gene>
<evidence type="ECO:0000313" key="2">
    <source>
        <dbReference type="Proteomes" id="UP000614996"/>
    </source>
</evidence>